<name>A0A4Y9NLZ5_9BRAD</name>
<evidence type="ECO:0000313" key="5">
    <source>
        <dbReference type="Proteomes" id="UP000297700"/>
    </source>
</evidence>
<dbReference type="OrthoDB" id="9787654at2"/>
<dbReference type="Gene3D" id="3.20.20.140">
    <property type="entry name" value="Metal-dependent hydrolases"/>
    <property type="match status" value="1"/>
</dbReference>
<dbReference type="AlphaFoldDB" id="A0A4Y9NLZ5"/>
<dbReference type="PANTHER" id="PTHR43569">
    <property type="entry name" value="AMIDOHYDROLASE"/>
    <property type="match status" value="1"/>
</dbReference>
<accession>A0A4Y9NLZ5</accession>
<reference evidence="3 6" key="1">
    <citation type="submission" date="2019-03" db="EMBL/GenBank/DDBJ databases">
        <title>Bradyrhizobium strains diversity isolated from Chamaecrista fasciculata.</title>
        <authorList>
            <person name="Urquiaga M.C.O."/>
            <person name="Hungria M."/>
            <person name="Delamuta J.R.M."/>
        </authorList>
    </citation>
    <scope>NUCLEOTIDE SEQUENCE [LARGE SCALE GENOMIC DNA]</scope>
    <source>
        <strain evidence="3 6">CNPSo 3424</strain>
    </source>
</reference>
<protein>
    <recommendedName>
        <fullName evidence="2">Amidohydrolase-related domain-containing protein</fullName>
    </recommendedName>
</protein>
<organism evidence="4 5">
    <name type="scientific">Bradyrhizobium frederickii</name>
    <dbReference type="NCBI Taxonomy" id="2560054"/>
    <lineage>
        <taxon>Bacteria</taxon>
        <taxon>Pseudomonadati</taxon>
        <taxon>Pseudomonadota</taxon>
        <taxon>Alphaproteobacteria</taxon>
        <taxon>Hyphomicrobiales</taxon>
        <taxon>Nitrobacteraceae</taxon>
        <taxon>Bradyrhizobium</taxon>
    </lineage>
</organism>
<dbReference type="EMBL" id="SPQS01000033">
    <property type="protein sequence ID" value="TFV68910.1"/>
    <property type="molecule type" value="Genomic_DNA"/>
</dbReference>
<comment type="similarity">
    <text evidence="1">Belongs to the metallo-dependent hydrolases superfamily.</text>
</comment>
<dbReference type="RefSeq" id="WP_126261739.1">
    <property type="nucleotide sequence ID" value="NZ_SPQS01000033.1"/>
</dbReference>
<gene>
    <name evidence="4" type="ORF">E4K64_35005</name>
    <name evidence="3" type="ORF">E4K66_34945</name>
</gene>
<dbReference type="Proteomes" id="UP000297700">
    <property type="component" value="Unassembled WGS sequence"/>
</dbReference>
<sequence length="298" mass="34146">MSVSAIIDPHHHLWDLENYSYPWLCQNGEPVAPIAGSLRSIMKSYSLADYREDSKRWNVVKDVHLDALSADILAETRWLQDMKNKTGFPTAIVAHADLEADNADSVLASHAESKAVRGIRQILNWHQDPRYTFIERSDLLRDPKWLKGFGLLKKYDFSFDLQLYPHQMMDAARVARDHEDTTIILNHTGMPLQRDAAGVQTWQDGMRALASVPSVHAKISGLGMVDPEWTVASIRPFVLKTIDYFGVDRCMFASNFPVDKIYASFDRIYEAFFEIVKDLSDTDKKKLFHDNALRVYRL</sequence>
<dbReference type="SUPFAM" id="SSF51556">
    <property type="entry name" value="Metallo-dependent hydrolases"/>
    <property type="match status" value="1"/>
</dbReference>
<dbReference type="InterPro" id="IPR006680">
    <property type="entry name" value="Amidohydro-rel"/>
</dbReference>
<evidence type="ECO:0000313" key="6">
    <source>
        <dbReference type="Proteomes" id="UP000298225"/>
    </source>
</evidence>
<dbReference type="GO" id="GO:0016787">
    <property type="term" value="F:hydrolase activity"/>
    <property type="evidence" value="ECO:0007669"/>
    <property type="project" value="InterPro"/>
</dbReference>
<evidence type="ECO:0000313" key="4">
    <source>
        <dbReference type="EMBL" id="TFV68910.1"/>
    </source>
</evidence>
<accession>A0A4Y9KVC2</accession>
<dbReference type="PANTHER" id="PTHR43569:SF1">
    <property type="entry name" value="BLL3371 PROTEIN"/>
    <property type="match status" value="1"/>
</dbReference>
<dbReference type="EMBL" id="SPQU01000032">
    <property type="protein sequence ID" value="TFV30461.1"/>
    <property type="molecule type" value="Genomic_DNA"/>
</dbReference>
<evidence type="ECO:0000313" key="3">
    <source>
        <dbReference type="EMBL" id="TFV30461.1"/>
    </source>
</evidence>
<keyword evidence="6" id="KW-1185">Reference proteome</keyword>
<reference evidence="4 5" key="2">
    <citation type="submission" date="2019-03" db="EMBL/GenBank/DDBJ databases">
        <title>Bradyrhizobium strains diversity.</title>
        <authorList>
            <person name="Urquiaga M.C.O."/>
            <person name="Hungria M."/>
            <person name="Delamuta J.R.M."/>
            <person name="Klepa M.S."/>
        </authorList>
    </citation>
    <scope>NUCLEOTIDE SEQUENCE [LARGE SCALE GENOMIC DNA]</scope>
    <source>
        <strain evidence="4 5">CNPSo 3426</strain>
    </source>
</reference>
<evidence type="ECO:0000259" key="2">
    <source>
        <dbReference type="Pfam" id="PF04909"/>
    </source>
</evidence>
<dbReference type="InterPro" id="IPR032466">
    <property type="entry name" value="Metal_Hydrolase"/>
</dbReference>
<dbReference type="InterPro" id="IPR052350">
    <property type="entry name" value="Metallo-dep_Lactonases"/>
</dbReference>
<dbReference type="Proteomes" id="UP000298225">
    <property type="component" value="Unassembled WGS sequence"/>
</dbReference>
<comment type="caution">
    <text evidence="4">The sequence shown here is derived from an EMBL/GenBank/DDBJ whole genome shotgun (WGS) entry which is preliminary data.</text>
</comment>
<feature type="domain" description="Amidohydrolase-related" evidence="2">
    <location>
        <begin position="7"/>
        <end position="298"/>
    </location>
</feature>
<evidence type="ECO:0000256" key="1">
    <source>
        <dbReference type="ARBA" id="ARBA00038310"/>
    </source>
</evidence>
<proteinExistence type="inferred from homology"/>
<dbReference type="Pfam" id="PF04909">
    <property type="entry name" value="Amidohydro_2"/>
    <property type="match status" value="1"/>
</dbReference>